<dbReference type="CDD" id="cd00009">
    <property type="entry name" value="AAA"/>
    <property type="match status" value="1"/>
</dbReference>
<dbReference type="HOGENOM" id="CLU_419590_0_0_9"/>
<dbReference type="SMART" id="SM00382">
    <property type="entry name" value="AAA"/>
    <property type="match status" value="1"/>
</dbReference>
<organism evidence="2 3">
    <name type="scientific">Aneurinibacillus aneurinilyticus ATCC 12856</name>
    <dbReference type="NCBI Taxonomy" id="649747"/>
    <lineage>
        <taxon>Bacteria</taxon>
        <taxon>Bacillati</taxon>
        <taxon>Bacillota</taxon>
        <taxon>Bacilli</taxon>
        <taxon>Bacillales</taxon>
        <taxon>Paenibacillaceae</taxon>
        <taxon>Aneurinibacillus group</taxon>
        <taxon>Aneurinibacillus</taxon>
    </lineage>
</organism>
<name>U1WY69_ANEAE</name>
<comment type="caution">
    <text evidence="2">The sequence shown here is derived from an EMBL/GenBank/DDBJ whole genome shotgun (WGS) entry which is preliminary data.</text>
</comment>
<reference evidence="2 3" key="1">
    <citation type="submission" date="2013-08" db="EMBL/GenBank/DDBJ databases">
        <authorList>
            <person name="Weinstock G."/>
            <person name="Sodergren E."/>
            <person name="Wylie T."/>
            <person name="Fulton L."/>
            <person name="Fulton R."/>
            <person name="Fronick C."/>
            <person name="O'Laughlin M."/>
            <person name="Godfrey J."/>
            <person name="Miner T."/>
            <person name="Herter B."/>
            <person name="Appelbaum E."/>
            <person name="Cordes M."/>
            <person name="Lek S."/>
            <person name="Wollam A."/>
            <person name="Pepin K.H."/>
            <person name="Palsikar V.B."/>
            <person name="Mitreva M."/>
            <person name="Wilson R.K."/>
        </authorList>
    </citation>
    <scope>NUCLEOTIDE SEQUENCE [LARGE SCALE GENOMIC DNA]</scope>
    <source>
        <strain evidence="2 3">ATCC 12856</strain>
    </source>
</reference>
<dbReference type="eggNOG" id="COG1401">
    <property type="taxonomic scope" value="Bacteria"/>
</dbReference>
<dbReference type="InterPro" id="IPR011704">
    <property type="entry name" value="ATPase_dyneun-rel_AAA"/>
</dbReference>
<dbReference type="InterPro" id="IPR003593">
    <property type="entry name" value="AAA+_ATPase"/>
</dbReference>
<proteinExistence type="predicted"/>
<dbReference type="PANTHER" id="PTHR37291">
    <property type="entry name" value="5-METHYLCYTOSINE-SPECIFIC RESTRICTION ENZYME B"/>
    <property type="match status" value="1"/>
</dbReference>
<dbReference type="Pfam" id="PF07728">
    <property type="entry name" value="AAA_5"/>
    <property type="match status" value="1"/>
</dbReference>
<evidence type="ECO:0000313" key="3">
    <source>
        <dbReference type="Proteomes" id="UP000016511"/>
    </source>
</evidence>
<dbReference type="Proteomes" id="UP000016511">
    <property type="component" value="Unassembled WGS sequence"/>
</dbReference>
<protein>
    <submittedName>
        <fullName evidence="2">ATPase family protein</fullName>
    </submittedName>
</protein>
<dbReference type="PATRIC" id="fig|649747.3.peg.3906"/>
<keyword evidence="3" id="KW-1185">Reference proteome</keyword>
<dbReference type="PANTHER" id="PTHR37291:SF1">
    <property type="entry name" value="TYPE IV METHYL-DIRECTED RESTRICTION ENZYME ECOKMCRB SUBUNIT"/>
    <property type="match status" value="1"/>
</dbReference>
<dbReference type="InterPro" id="IPR052934">
    <property type="entry name" value="Methyl-DNA_Rec/Restrict_Enz"/>
</dbReference>
<dbReference type="GO" id="GO:0005524">
    <property type="term" value="F:ATP binding"/>
    <property type="evidence" value="ECO:0007669"/>
    <property type="project" value="InterPro"/>
</dbReference>
<dbReference type="STRING" id="649747.HMPREF0083_04309"/>
<dbReference type="EMBL" id="AWSJ01000259">
    <property type="protein sequence ID" value="ERI07640.1"/>
    <property type="molecule type" value="Genomic_DNA"/>
</dbReference>
<feature type="domain" description="AAA+ ATPase" evidence="1">
    <location>
        <begin position="392"/>
        <end position="557"/>
    </location>
</feature>
<sequence>MRLTEQLAKWVQAYLSDQEALEQAQRIDELRRAFLAHFGELEALRRKEITLLQFKKTLDHKTKSKHRIHGKKTNIWGFSGFSGQMFFNQIYNQAAYADMMVELTNAFLEAVEIPPDHMECESWTQDKLAGFVNVIRQTQKAALEKGYPPQKCASIKFATFFLSFFWGLQDLEHYPIYYKADREALAYFGYDSGGRDKPFDSSAYFRFTRCLQTLRDKSSQLTGKAWSVSEVQHFLFYVSHRLGETKAIETADTGNLRESRAAQRLIRLLREHNFIVSYAEEVESIPDDVPEEFRNKVIWRFAGTEGETTCAYVFVWDMPSEYICTVYEENEEGFLRKLYSIEAEDERTFLAKLHAHLLRKGDEWRQYTLGDAAADAYLEREILEEWLDVLHERKQMIIYGPPGTGKTYIAQRLARIMTQSERRICLVQFHPSYTYEEFIEGVRPEVIEDESGTAHMNVTVRPGIFLELCNEALKQENRDCAYTLIIDEMNRANTAKVFGELLYALEYRNSAVPLPYSKSKMVVPDNIYIIGTMNTTDRSLAQLDFALRRRFPAIYVSSCESERVLHKYLEVHHSDMAWVARLVRQVNDRIGNPDFFLGHSYFMNRSLNPQKLRRIWKYEIIPYLEEYFAYEPERVREFELDSLLEGEENVGGD</sequence>
<dbReference type="AlphaFoldDB" id="U1WY69"/>
<evidence type="ECO:0000259" key="1">
    <source>
        <dbReference type="SMART" id="SM00382"/>
    </source>
</evidence>
<gene>
    <name evidence="2" type="ORF">HMPREF0083_04309</name>
</gene>
<dbReference type="SUPFAM" id="SSF52540">
    <property type="entry name" value="P-loop containing nucleoside triphosphate hydrolases"/>
    <property type="match status" value="1"/>
</dbReference>
<evidence type="ECO:0000313" key="2">
    <source>
        <dbReference type="EMBL" id="ERI07640.1"/>
    </source>
</evidence>
<dbReference type="InterPro" id="IPR027417">
    <property type="entry name" value="P-loop_NTPase"/>
</dbReference>
<dbReference type="GO" id="GO:0016887">
    <property type="term" value="F:ATP hydrolysis activity"/>
    <property type="evidence" value="ECO:0007669"/>
    <property type="project" value="InterPro"/>
</dbReference>
<accession>U1WY69</accession>
<dbReference type="Gene3D" id="3.40.50.300">
    <property type="entry name" value="P-loop containing nucleotide triphosphate hydrolases"/>
    <property type="match status" value="1"/>
</dbReference>